<organism evidence="8 9">
    <name type="scientific">Eumeta variegata</name>
    <name type="common">Bagworm moth</name>
    <name type="synonym">Eumeta japonica</name>
    <dbReference type="NCBI Taxonomy" id="151549"/>
    <lineage>
        <taxon>Eukaryota</taxon>
        <taxon>Metazoa</taxon>
        <taxon>Ecdysozoa</taxon>
        <taxon>Arthropoda</taxon>
        <taxon>Hexapoda</taxon>
        <taxon>Insecta</taxon>
        <taxon>Pterygota</taxon>
        <taxon>Neoptera</taxon>
        <taxon>Endopterygota</taxon>
        <taxon>Lepidoptera</taxon>
        <taxon>Glossata</taxon>
        <taxon>Ditrysia</taxon>
        <taxon>Tineoidea</taxon>
        <taxon>Psychidae</taxon>
        <taxon>Oiketicinae</taxon>
        <taxon>Eumeta</taxon>
    </lineage>
</organism>
<keyword evidence="9" id="KW-1185">Reference proteome</keyword>
<dbReference type="GO" id="GO:0005886">
    <property type="term" value="C:plasma membrane"/>
    <property type="evidence" value="ECO:0007669"/>
    <property type="project" value="UniProtKB-SubCell"/>
</dbReference>
<evidence type="ECO:0000256" key="5">
    <source>
        <dbReference type="ARBA" id="ARBA00022989"/>
    </source>
</evidence>
<keyword evidence="6" id="KW-0472">Membrane</keyword>
<evidence type="ECO:0000256" key="2">
    <source>
        <dbReference type="ARBA" id="ARBA00010532"/>
    </source>
</evidence>
<keyword evidence="7" id="KW-0325">Glycoprotein</keyword>
<evidence type="ECO:0000256" key="1">
    <source>
        <dbReference type="ARBA" id="ARBA00004236"/>
    </source>
</evidence>
<evidence type="ECO:0000313" key="9">
    <source>
        <dbReference type="Proteomes" id="UP000299102"/>
    </source>
</evidence>
<dbReference type="STRING" id="151549.A0A4C1UFV9"/>
<dbReference type="Proteomes" id="UP000299102">
    <property type="component" value="Unassembled WGS sequence"/>
</dbReference>
<dbReference type="OrthoDB" id="8187528at2759"/>
<keyword evidence="4" id="KW-0812">Transmembrane</keyword>
<evidence type="ECO:0000313" key="8">
    <source>
        <dbReference type="EMBL" id="GBP24804.1"/>
    </source>
</evidence>
<reference evidence="8 9" key="1">
    <citation type="journal article" date="2019" name="Commun. Biol.">
        <title>The bagworm genome reveals a unique fibroin gene that provides high tensile strength.</title>
        <authorList>
            <person name="Kono N."/>
            <person name="Nakamura H."/>
            <person name="Ohtoshi R."/>
            <person name="Tomita M."/>
            <person name="Numata K."/>
            <person name="Arakawa K."/>
        </authorList>
    </citation>
    <scope>NUCLEOTIDE SEQUENCE [LARGE SCALE GENOMIC DNA]</scope>
</reference>
<dbReference type="GO" id="GO:0005737">
    <property type="term" value="C:cytoplasm"/>
    <property type="evidence" value="ECO:0007669"/>
    <property type="project" value="TreeGrafter"/>
</dbReference>
<accession>A0A4C1UFV9</accession>
<comment type="similarity">
    <text evidence="2">Belongs to the CD36 family.</text>
</comment>
<sequence>MPRGGSKLNPALARRVESYQSYSTPIPSLTLTFFFDQGLPPYEWWRDPPDEVKMRVYVFNVTNHEDFLVGKEEKINLQEIGPVVYLQASTMDFRELTPHTIQSSYTVRDIGNCHEDIQDIVPFGYDTFLLLKVKGQQPSDDNVNNADS</sequence>
<keyword evidence="3" id="KW-1003">Cell membrane</keyword>
<dbReference type="PANTHER" id="PTHR11923:SF89">
    <property type="entry name" value="GH15894P"/>
    <property type="match status" value="1"/>
</dbReference>
<evidence type="ECO:0000256" key="3">
    <source>
        <dbReference type="ARBA" id="ARBA00022475"/>
    </source>
</evidence>
<dbReference type="PANTHER" id="PTHR11923">
    <property type="entry name" value="SCAVENGER RECEPTOR CLASS B TYPE-1 SR-B1"/>
    <property type="match status" value="1"/>
</dbReference>
<evidence type="ECO:0000256" key="6">
    <source>
        <dbReference type="ARBA" id="ARBA00023136"/>
    </source>
</evidence>
<gene>
    <name evidence="8" type="ORF">EVAR_14137_1</name>
</gene>
<name>A0A4C1UFV9_EUMVA</name>
<proteinExistence type="inferred from homology"/>
<dbReference type="AlphaFoldDB" id="A0A4C1UFV9"/>
<evidence type="ECO:0000256" key="4">
    <source>
        <dbReference type="ARBA" id="ARBA00022692"/>
    </source>
</evidence>
<dbReference type="InterPro" id="IPR002159">
    <property type="entry name" value="CD36_fam"/>
</dbReference>
<evidence type="ECO:0000256" key="7">
    <source>
        <dbReference type="ARBA" id="ARBA00023180"/>
    </source>
</evidence>
<comment type="subcellular location">
    <subcellularLocation>
        <location evidence="1">Cell membrane</location>
    </subcellularLocation>
</comment>
<protein>
    <submittedName>
        <fullName evidence="8">Uncharacterized protein</fullName>
    </submittedName>
</protein>
<comment type="caution">
    <text evidence="8">The sequence shown here is derived from an EMBL/GenBank/DDBJ whole genome shotgun (WGS) entry which is preliminary data.</text>
</comment>
<dbReference type="EMBL" id="BGZK01000166">
    <property type="protein sequence ID" value="GBP24804.1"/>
    <property type="molecule type" value="Genomic_DNA"/>
</dbReference>
<dbReference type="GO" id="GO:0005044">
    <property type="term" value="F:scavenger receptor activity"/>
    <property type="evidence" value="ECO:0007669"/>
    <property type="project" value="TreeGrafter"/>
</dbReference>
<dbReference type="Pfam" id="PF01130">
    <property type="entry name" value="CD36"/>
    <property type="match status" value="1"/>
</dbReference>
<keyword evidence="5" id="KW-1133">Transmembrane helix</keyword>